<proteinExistence type="predicted"/>
<dbReference type="RefSeq" id="WP_068195481.1">
    <property type="nucleotide sequence ID" value="NZ_CP013909.1"/>
</dbReference>
<gene>
    <name evidence="1" type="ORF">AUC43_15245</name>
</gene>
<name>A0A0U4CSC9_9BACT</name>
<dbReference type="AlphaFoldDB" id="A0A0U4CSC9"/>
<accession>A0A0U4CSC9</accession>
<evidence type="ECO:0000313" key="1">
    <source>
        <dbReference type="EMBL" id="ALW86318.1"/>
    </source>
</evidence>
<organism evidence="1 2">
    <name type="scientific">Hymenobacter sedentarius</name>
    <dbReference type="NCBI Taxonomy" id="1411621"/>
    <lineage>
        <taxon>Bacteria</taxon>
        <taxon>Pseudomonadati</taxon>
        <taxon>Bacteroidota</taxon>
        <taxon>Cytophagia</taxon>
        <taxon>Cytophagales</taxon>
        <taxon>Hymenobacteraceae</taxon>
        <taxon>Hymenobacter</taxon>
    </lineage>
</organism>
<dbReference type="Proteomes" id="UP000059542">
    <property type="component" value="Chromosome"/>
</dbReference>
<evidence type="ECO:0000313" key="2">
    <source>
        <dbReference type="Proteomes" id="UP000059542"/>
    </source>
</evidence>
<dbReference type="OrthoDB" id="9893579at2"/>
<reference evidence="1 2" key="1">
    <citation type="submission" date="2015-12" db="EMBL/GenBank/DDBJ databases">
        <authorList>
            <person name="Shamseldin A."/>
            <person name="Moawad H."/>
            <person name="Abd El-Rahim W.M."/>
            <person name="Sadowsky M.J."/>
        </authorList>
    </citation>
    <scope>NUCLEOTIDE SEQUENCE [LARGE SCALE GENOMIC DNA]</scope>
    <source>
        <strain evidence="1 2">DG5B</strain>
    </source>
</reference>
<protein>
    <submittedName>
        <fullName evidence="1">Uncharacterized protein</fullName>
    </submittedName>
</protein>
<keyword evidence="2" id="KW-1185">Reference proteome</keyword>
<sequence length="75" mass="8605">MPTSNYGGQGAPDYNEGKFTVRYTERTEGSAPEEKAKKFLRYDEAEAFYHSIDDDAFLWDYTRSSELCEGKTYVA</sequence>
<dbReference type="KEGG" id="hyg:AUC43_15245"/>
<dbReference type="EMBL" id="CP013909">
    <property type="protein sequence ID" value="ALW86318.1"/>
    <property type="molecule type" value="Genomic_DNA"/>
</dbReference>